<feature type="region of interest" description="Disordered" evidence="2">
    <location>
        <begin position="55"/>
        <end position="115"/>
    </location>
</feature>
<dbReference type="Proteomes" id="UP001454036">
    <property type="component" value="Unassembled WGS sequence"/>
</dbReference>
<feature type="domain" description="DUF3741" evidence="3">
    <location>
        <begin position="113"/>
        <end position="129"/>
    </location>
</feature>
<feature type="region of interest" description="Disordered" evidence="2">
    <location>
        <begin position="178"/>
        <end position="211"/>
    </location>
</feature>
<reference evidence="4 5" key="1">
    <citation type="submission" date="2024-01" db="EMBL/GenBank/DDBJ databases">
        <title>The complete chloroplast genome sequence of Lithospermum erythrorhizon: insights into the phylogenetic relationship among Boraginaceae species and the maternal lineages of purple gromwells.</title>
        <authorList>
            <person name="Okada T."/>
            <person name="Watanabe K."/>
        </authorList>
    </citation>
    <scope>NUCLEOTIDE SEQUENCE [LARGE SCALE GENOMIC DNA]</scope>
</reference>
<keyword evidence="1" id="KW-0175">Coiled coil</keyword>
<gene>
    <name evidence="4" type="ORF">LIER_36133</name>
</gene>
<organism evidence="4 5">
    <name type="scientific">Lithospermum erythrorhizon</name>
    <name type="common">Purple gromwell</name>
    <name type="synonym">Lithospermum officinale var. erythrorhizon</name>
    <dbReference type="NCBI Taxonomy" id="34254"/>
    <lineage>
        <taxon>Eukaryota</taxon>
        <taxon>Viridiplantae</taxon>
        <taxon>Streptophyta</taxon>
        <taxon>Embryophyta</taxon>
        <taxon>Tracheophyta</taxon>
        <taxon>Spermatophyta</taxon>
        <taxon>Magnoliopsida</taxon>
        <taxon>eudicotyledons</taxon>
        <taxon>Gunneridae</taxon>
        <taxon>Pentapetalae</taxon>
        <taxon>asterids</taxon>
        <taxon>lamiids</taxon>
        <taxon>Boraginales</taxon>
        <taxon>Boraginaceae</taxon>
        <taxon>Boraginoideae</taxon>
        <taxon>Lithospermeae</taxon>
        <taxon>Lithospermum</taxon>
    </lineage>
</organism>
<feature type="coiled-coil region" evidence="1">
    <location>
        <begin position="150"/>
        <end position="177"/>
    </location>
</feature>
<evidence type="ECO:0000259" key="3">
    <source>
        <dbReference type="Pfam" id="PF14383"/>
    </source>
</evidence>
<feature type="compositionally biased region" description="Basic and acidic residues" evidence="2">
    <location>
        <begin position="1"/>
        <end position="21"/>
    </location>
</feature>
<evidence type="ECO:0000313" key="5">
    <source>
        <dbReference type="Proteomes" id="UP001454036"/>
    </source>
</evidence>
<dbReference type="PANTHER" id="PTHR37234">
    <property type="entry name" value="OS03G0319200 PROTEIN"/>
    <property type="match status" value="1"/>
</dbReference>
<dbReference type="Pfam" id="PF14383">
    <property type="entry name" value="VARLMGL"/>
    <property type="match status" value="1"/>
</dbReference>
<feature type="compositionally biased region" description="Polar residues" evidence="2">
    <location>
        <begin position="195"/>
        <end position="211"/>
    </location>
</feature>
<sequence>MLLEQMLKRQDSLLSSSRRETPPPPQKHHVAATSVGCMSGIFHLITKYQNRNKRLTSGKKHTKSNTSNGNSSSPKRANKASRTTQTSPSANKEVPGSPTPLRPETTSGSKGHRKQPTLVARLMGLEEIPGTISPCNNKVVKKEESDEEKRRKLMQALQRCNNDLATLKKVIKNVQEVEKSVQPPDKVEVGGNGGSDSATPPSRTSCMMNQSDHQRLSHACVIDQRFRSSTIKKPVAASPGEVTPPPCKPPTPRKNPRQDDGIETYFFHKKSLANNKSWDIKHDEISSPSKTRSSKAMIQSVEQVCRDIAWGEKREVGKIGLMVQECIWKDLIEEIVQEMAGCWIHVLPFEACRRRLTFF</sequence>
<feature type="compositionally biased region" description="Polar residues" evidence="2">
    <location>
        <begin position="80"/>
        <end position="90"/>
    </location>
</feature>
<dbReference type="AlphaFoldDB" id="A0AAV3P2L5"/>
<accession>A0AAV3P2L5</accession>
<evidence type="ECO:0000313" key="4">
    <source>
        <dbReference type="EMBL" id="GAA0145453.1"/>
    </source>
</evidence>
<dbReference type="PANTHER" id="PTHR37234:SF1">
    <property type="entry name" value="OS03G0319200 PROTEIN"/>
    <property type="match status" value="1"/>
</dbReference>
<evidence type="ECO:0000256" key="2">
    <source>
        <dbReference type="SAM" id="MobiDB-lite"/>
    </source>
</evidence>
<evidence type="ECO:0000256" key="1">
    <source>
        <dbReference type="SAM" id="Coils"/>
    </source>
</evidence>
<feature type="region of interest" description="Disordered" evidence="2">
    <location>
        <begin position="1"/>
        <end position="31"/>
    </location>
</feature>
<keyword evidence="5" id="KW-1185">Reference proteome</keyword>
<dbReference type="InterPro" id="IPR032795">
    <property type="entry name" value="DUF3741-assoc"/>
</dbReference>
<feature type="compositionally biased region" description="Low complexity" evidence="2">
    <location>
        <begin position="64"/>
        <end position="73"/>
    </location>
</feature>
<proteinExistence type="predicted"/>
<dbReference type="EMBL" id="BAABME010016318">
    <property type="protein sequence ID" value="GAA0145453.1"/>
    <property type="molecule type" value="Genomic_DNA"/>
</dbReference>
<feature type="region of interest" description="Disordered" evidence="2">
    <location>
        <begin position="231"/>
        <end position="260"/>
    </location>
</feature>
<name>A0AAV3P2L5_LITER</name>
<protein>
    <recommendedName>
        <fullName evidence="3">DUF3741 domain-containing protein</fullName>
    </recommendedName>
</protein>
<comment type="caution">
    <text evidence="4">The sequence shown here is derived from an EMBL/GenBank/DDBJ whole genome shotgun (WGS) entry which is preliminary data.</text>
</comment>
<feature type="compositionally biased region" description="Pro residues" evidence="2">
    <location>
        <begin position="242"/>
        <end position="253"/>
    </location>
</feature>